<feature type="active site" evidence="1">
    <location>
        <position position="70"/>
    </location>
</feature>
<feature type="domain" description="Fluoroacetyl-CoA-specific thioesterase-like" evidence="3">
    <location>
        <begin position="16"/>
        <end position="120"/>
    </location>
</feature>
<dbReference type="Pfam" id="PF22636">
    <property type="entry name" value="FlK"/>
    <property type="match status" value="1"/>
</dbReference>
<dbReference type="CDD" id="cd00586">
    <property type="entry name" value="4HBT"/>
    <property type="match status" value="1"/>
</dbReference>
<dbReference type="PANTHER" id="PTHR36934">
    <property type="entry name" value="BLR0278 PROTEIN"/>
    <property type="match status" value="1"/>
</dbReference>
<dbReference type="Gene3D" id="3.10.129.10">
    <property type="entry name" value="Hotdog Thioesterase"/>
    <property type="match status" value="1"/>
</dbReference>
<feature type="active site" evidence="1">
    <location>
        <position position="44"/>
    </location>
</feature>
<evidence type="ECO:0000256" key="2">
    <source>
        <dbReference type="SAM" id="MobiDB-lite"/>
    </source>
</evidence>
<feature type="region of interest" description="Disordered" evidence="2">
    <location>
        <begin position="128"/>
        <end position="147"/>
    </location>
</feature>
<dbReference type="RefSeq" id="WP_072918612.1">
    <property type="nucleotide sequence ID" value="NZ_FRDM01000012.1"/>
</dbReference>
<dbReference type="InterPro" id="IPR054485">
    <property type="entry name" value="FlK-like_dom"/>
</dbReference>
<reference evidence="4 5" key="1">
    <citation type="submission" date="2016-12" db="EMBL/GenBank/DDBJ databases">
        <authorList>
            <person name="Song W.-J."/>
            <person name="Kurnit D.M."/>
        </authorList>
    </citation>
    <scope>NUCLEOTIDE SEQUENCE [LARGE SCALE GENOMIC DNA]</scope>
    <source>
        <strain evidence="4 5">DSM 43162</strain>
    </source>
</reference>
<protein>
    <submittedName>
        <fullName evidence="4">Thioesterase superfamily</fullName>
    </submittedName>
</protein>
<feature type="active site" evidence="1">
    <location>
        <position position="36"/>
    </location>
</feature>
<dbReference type="AlphaFoldDB" id="A0A1M7U6L2"/>
<dbReference type="InterPro" id="IPR029069">
    <property type="entry name" value="HotDog_dom_sf"/>
</dbReference>
<name>A0A1M7U6L2_9ACTN</name>
<evidence type="ECO:0000259" key="3">
    <source>
        <dbReference type="Pfam" id="PF22636"/>
    </source>
</evidence>
<dbReference type="PANTHER" id="PTHR36934:SF1">
    <property type="entry name" value="THIOESTERASE DOMAIN-CONTAINING PROTEIN"/>
    <property type="match status" value="1"/>
</dbReference>
<evidence type="ECO:0000256" key="1">
    <source>
        <dbReference type="PIRSR" id="PIRSR014972-1"/>
    </source>
</evidence>
<evidence type="ECO:0000313" key="4">
    <source>
        <dbReference type="EMBL" id="SHN78603.1"/>
    </source>
</evidence>
<dbReference type="EMBL" id="FRDM01000012">
    <property type="protein sequence ID" value="SHN78603.1"/>
    <property type="molecule type" value="Genomic_DNA"/>
</dbReference>
<dbReference type="SUPFAM" id="SSF54637">
    <property type="entry name" value="Thioesterase/thiol ester dehydrase-isomerase"/>
    <property type="match status" value="1"/>
</dbReference>
<gene>
    <name evidence="4" type="ORF">SAMN05660350_02643</name>
</gene>
<dbReference type="OrthoDB" id="6902891at2"/>
<evidence type="ECO:0000313" key="5">
    <source>
        <dbReference type="Proteomes" id="UP000184428"/>
    </source>
</evidence>
<sequence length="147" mass="15844">MRPVPVGESADLDVVVTPEMTVRFDELGPVHPVYATYSMAKHFEEAGRKLLLRYLEPGEAGIGRSVSVEHLAPAWVGDGIRVTARCAEMGGNRLACECAAVDAEGRVLGRGTTVQVVMSEEALQARLDEQTQNRQRTGSGHVLPDAC</sequence>
<dbReference type="InterPro" id="IPR025540">
    <property type="entry name" value="FlK"/>
</dbReference>
<accession>A0A1M7U6L2</accession>
<dbReference type="PIRSF" id="PIRSF014972">
    <property type="entry name" value="FlK"/>
    <property type="match status" value="1"/>
</dbReference>
<proteinExistence type="predicted"/>
<dbReference type="Proteomes" id="UP000184428">
    <property type="component" value="Unassembled WGS sequence"/>
</dbReference>
<organism evidence="4 5">
    <name type="scientific">Geodermatophilus obscurus</name>
    <dbReference type="NCBI Taxonomy" id="1861"/>
    <lineage>
        <taxon>Bacteria</taxon>
        <taxon>Bacillati</taxon>
        <taxon>Actinomycetota</taxon>
        <taxon>Actinomycetes</taxon>
        <taxon>Geodermatophilales</taxon>
        <taxon>Geodermatophilaceae</taxon>
        <taxon>Geodermatophilus</taxon>
    </lineage>
</organism>